<dbReference type="EMBL" id="JBHSHC010000002">
    <property type="protein sequence ID" value="MFC4765821.1"/>
    <property type="molecule type" value="Genomic_DNA"/>
</dbReference>
<dbReference type="RefSeq" id="WP_380023371.1">
    <property type="nucleotide sequence ID" value="NZ_JBHSHC010000002.1"/>
</dbReference>
<proteinExistence type="predicted"/>
<protein>
    <submittedName>
        <fullName evidence="1">DUF2642 domain-containing protein</fullName>
    </submittedName>
</protein>
<name>A0ABV9PU91_9BACL</name>
<dbReference type="Proteomes" id="UP001596002">
    <property type="component" value="Unassembled WGS sequence"/>
</dbReference>
<gene>
    <name evidence="1" type="ORF">ACFO8Q_00165</name>
</gene>
<sequence length="220" mass="25425">MSYFQYIGKTVDLEISGKVKRTGLLIDCGLDILVIYDGKHFLYIPYFHIQQLKLNKSNDYEIQNPSGSPIDNQQDPISYRKILNNAKRFLLEIYVTGKQPIYGYLTNILSNYLVFYSPVYKTMFIPINHLKWLIPKDPAITPYLLIKQQPAANPSHLTLARTFREQLEKLEGSIVIFDLGEDPHRVGKLEKIQNNVVELVLAEGDKVYLHLQHLKTVHLP</sequence>
<evidence type="ECO:0000313" key="2">
    <source>
        <dbReference type="Proteomes" id="UP001596002"/>
    </source>
</evidence>
<accession>A0ABV9PU91</accession>
<organism evidence="1 2">
    <name type="scientific">Effusibacillus consociatus</name>
    <dbReference type="NCBI Taxonomy" id="1117041"/>
    <lineage>
        <taxon>Bacteria</taxon>
        <taxon>Bacillati</taxon>
        <taxon>Bacillota</taxon>
        <taxon>Bacilli</taxon>
        <taxon>Bacillales</taxon>
        <taxon>Alicyclobacillaceae</taxon>
        <taxon>Effusibacillus</taxon>
    </lineage>
</organism>
<comment type="caution">
    <text evidence="1">The sequence shown here is derived from an EMBL/GenBank/DDBJ whole genome shotgun (WGS) entry which is preliminary data.</text>
</comment>
<evidence type="ECO:0000313" key="1">
    <source>
        <dbReference type="EMBL" id="MFC4765821.1"/>
    </source>
</evidence>
<reference evidence="2" key="1">
    <citation type="journal article" date="2019" name="Int. J. Syst. Evol. Microbiol.">
        <title>The Global Catalogue of Microorganisms (GCM) 10K type strain sequencing project: providing services to taxonomists for standard genome sequencing and annotation.</title>
        <authorList>
            <consortium name="The Broad Institute Genomics Platform"/>
            <consortium name="The Broad Institute Genome Sequencing Center for Infectious Disease"/>
            <person name="Wu L."/>
            <person name="Ma J."/>
        </authorList>
    </citation>
    <scope>NUCLEOTIDE SEQUENCE [LARGE SCALE GENOMIC DNA]</scope>
    <source>
        <strain evidence="2">WYCCWR 12678</strain>
    </source>
</reference>
<keyword evidence="2" id="KW-1185">Reference proteome</keyword>